<dbReference type="PANTHER" id="PTHR43522">
    <property type="entry name" value="TRANSKETOLASE"/>
    <property type="match status" value="1"/>
</dbReference>
<sequence>MKGEMPSDFDAKAKEFIAKLQANPAKIASRKASQNAIEAFGPLLPEFLGGSADLAPSNLTLWSGSKAINEDACG</sequence>
<keyword evidence="1" id="KW-0808">Transferase</keyword>
<dbReference type="SUPFAM" id="SSF52518">
    <property type="entry name" value="Thiamin diphosphate-binding fold (THDP-binding)"/>
    <property type="match status" value="1"/>
</dbReference>
<organism evidence="1 2">
    <name type="scientific">Escherichia coli</name>
    <dbReference type="NCBI Taxonomy" id="562"/>
    <lineage>
        <taxon>Bacteria</taxon>
        <taxon>Pseudomonadati</taxon>
        <taxon>Pseudomonadota</taxon>
        <taxon>Gammaproteobacteria</taxon>
        <taxon>Enterobacterales</taxon>
        <taxon>Enterobacteriaceae</taxon>
        <taxon>Escherichia</taxon>
    </lineage>
</organism>
<gene>
    <name evidence="1" type="primary">tktA_2</name>
    <name evidence="1" type="ORF">NCTC8985_05522</name>
</gene>
<dbReference type="EMBL" id="UGCO01000001">
    <property type="protein sequence ID" value="STI80108.1"/>
    <property type="molecule type" value="Genomic_DNA"/>
</dbReference>
<dbReference type="PANTHER" id="PTHR43522:SF2">
    <property type="entry name" value="TRANSKETOLASE 1-RELATED"/>
    <property type="match status" value="1"/>
</dbReference>
<reference evidence="1 2" key="1">
    <citation type="submission" date="2018-06" db="EMBL/GenBank/DDBJ databases">
        <authorList>
            <consortium name="Pathogen Informatics"/>
            <person name="Doyle S."/>
        </authorList>
    </citation>
    <scope>NUCLEOTIDE SEQUENCE [LARGE SCALE GENOMIC DNA]</scope>
    <source>
        <strain evidence="1 2">NCTC8985</strain>
    </source>
</reference>
<dbReference type="GO" id="GO:0006098">
    <property type="term" value="P:pentose-phosphate shunt"/>
    <property type="evidence" value="ECO:0007669"/>
    <property type="project" value="TreeGrafter"/>
</dbReference>
<name>A0A376TTC2_ECOLX</name>
<accession>A0A376TTC2</accession>
<proteinExistence type="predicted"/>
<dbReference type="Gene3D" id="3.40.50.970">
    <property type="match status" value="1"/>
</dbReference>
<dbReference type="AlphaFoldDB" id="A0A376TTC2"/>
<dbReference type="GO" id="GO:0004802">
    <property type="term" value="F:transketolase activity"/>
    <property type="evidence" value="ECO:0007669"/>
    <property type="project" value="UniProtKB-EC"/>
</dbReference>
<dbReference type="InterPro" id="IPR033247">
    <property type="entry name" value="Transketolase_fam"/>
</dbReference>
<evidence type="ECO:0000313" key="2">
    <source>
        <dbReference type="Proteomes" id="UP000254405"/>
    </source>
</evidence>
<evidence type="ECO:0000313" key="1">
    <source>
        <dbReference type="EMBL" id="STI80108.1"/>
    </source>
</evidence>
<dbReference type="InterPro" id="IPR029061">
    <property type="entry name" value="THDP-binding"/>
</dbReference>
<dbReference type="GO" id="GO:0005829">
    <property type="term" value="C:cytosol"/>
    <property type="evidence" value="ECO:0007669"/>
    <property type="project" value="TreeGrafter"/>
</dbReference>
<dbReference type="Proteomes" id="UP000254405">
    <property type="component" value="Unassembled WGS sequence"/>
</dbReference>
<protein>
    <submittedName>
        <fullName evidence="1">Transketolase</fullName>
        <ecNumber evidence="1">2.2.1.1</ecNumber>
    </submittedName>
</protein>
<dbReference type="EC" id="2.2.1.1" evidence="1"/>